<feature type="signal peptide" evidence="5">
    <location>
        <begin position="1"/>
        <end position="19"/>
    </location>
</feature>
<dbReference type="GO" id="GO:0009253">
    <property type="term" value="P:peptidoglycan catabolic process"/>
    <property type="evidence" value="ECO:0007669"/>
    <property type="project" value="InterPro"/>
</dbReference>
<accession>A0A5L8JQI8</accession>
<dbReference type="CDD" id="cd02696">
    <property type="entry name" value="MurNAc-LAA"/>
    <property type="match status" value="1"/>
</dbReference>
<evidence type="ECO:0000256" key="3">
    <source>
        <dbReference type="ARBA" id="ARBA00022801"/>
    </source>
</evidence>
<keyword evidence="5" id="KW-0732">Signal</keyword>
<dbReference type="Gene3D" id="3.40.630.40">
    <property type="entry name" value="Zn-dependent exopeptidases"/>
    <property type="match status" value="1"/>
</dbReference>
<evidence type="ECO:0000256" key="2">
    <source>
        <dbReference type="ARBA" id="ARBA00011901"/>
    </source>
</evidence>
<reference evidence="7 8" key="1">
    <citation type="submission" date="2018-06" db="EMBL/GenBank/DDBJ databases">
        <authorList>
            <consortium name="PulseNet: The National Subtyping Network for Foodborne Disease Surveillance"/>
            <person name="Tarr C.L."/>
            <person name="Trees E."/>
            <person name="Katz L.S."/>
            <person name="Carleton-Romer H.A."/>
            <person name="Stroika S."/>
            <person name="Kucerova Z."/>
            <person name="Roache K.F."/>
            <person name="Sabol A.L."/>
            <person name="Besser J."/>
            <person name="Gerner-Smidt P."/>
        </authorList>
    </citation>
    <scope>NUCLEOTIDE SEQUENCE [LARGE SCALE GENOMIC DNA]</scope>
    <source>
        <strain evidence="7 8">PNUSAC001503</strain>
    </source>
</reference>
<evidence type="ECO:0000256" key="4">
    <source>
        <dbReference type="SAM" id="MobiDB-lite"/>
    </source>
</evidence>
<dbReference type="GeneID" id="61065034"/>
<dbReference type="FunFam" id="3.40.630.40:FF:000005">
    <property type="entry name" value="N-acetylmuramoyl-L-alanine amidase (AmiA)"/>
    <property type="match status" value="1"/>
</dbReference>
<evidence type="ECO:0000313" key="7">
    <source>
        <dbReference type="EMBL" id="EAI8859663.1"/>
    </source>
</evidence>
<comment type="caution">
    <text evidence="7">The sequence shown here is derived from an EMBL/GenBank/DDBJ whole genome shotgun (WGS) entry which is preliminary data.</text>
</comment>
<dbReference type="PANTHER" id="PTHR30404">
    <property type="entry name" value="N-ACETYLMURAMOYL-L-ALANINE AMIDASE"/>
    <property type="match status" value="1"/>
</dbReference>
<dbReference type="SUPFAM" id="SSF53187">
    <property type="entry name" value="Zn-dependent exopeptidases"/>
    <property type="match status" value="1"/>
</dbReference>
<dbReference type="RefSeq" id="WP_002849874.1">
    <property type="nucleotide sequence ID" value="NZ_AACCWR020000029.1"/>
</dbReference>
<dbReference type="EMBL" id="AABTCC010000024">
    <property type="protein sequence ID" value="EAI8859663.1"/>
    <property type="molecule type" value="Genomic_DNA"/>
</dbReference>
<dbReference type="GO" id="GO:0030288">
    <property type="term" value="C:outer membrane-bounded periplasmic space"/>
    <property type="evidence" value="ECO:0007669"/>
    <property type="project" value="TreeGrafter"/>
</dbReference>
<evidence type="ECO:0000313" key="8">
    <source>
        <dbReference type="Proteomes" id="UP000535509"/>
    </source>
</evidence>
<dbReference type="PANTHER" id="PTHR30404:SF0">
    <property type="entry name" value="N-ACETYLMURAMOYL-L-ALANINE AMIDASE AMIC"/>
    <property type="match status" value="1"/>
</dbReference>
<dbReference type="Pfam" id="PF01520">
    <property type="entry name" value="Amidase_3"/>
    <property type="match status" value="1"/>
</dbReference>
<dbReference type="Proteomes" id="UP000535509">
    <property type="component" value="Unassembled WGS sequence"/>
</dbReference>
<feature type="region of interest" description="Disordered" evidence="4">
    <location>
        <begin position="263"/>
        <end position="312"/>
    </location>
</feature>
<dbReference type="GO" id="GO:0008745">
    <property type="term" value="F:N-acetylmuramoyl-L-alanine amidase activity"/>
    <property type="evidence" value="ECO:0007669"/>
    <property type="project" value="UniProtKB-EC"/>
</dbReference>
<keyword evidence="8" id="KW-1185">Reference proteome</keyword>
<gene>
    <name evidence="7" type="ORF">CX802_07480</name>
</gene>
<dbReference type="InterPro" id="IPR002508">
    <property type="entry name" value="MurNAc-LAA_cat"/>
</dbReference>
<dbReference type="SMART" id="SM00646">
    <property type="entry name" value="Ami_3"/>
    <property type="match status" value="1"/>
</dbReference>
<organism evidence="7 8">
    <name type="scientific">Campylobacter fetus</name>
    <dbReference type="NCBI Taxonomy" id="196"/>
    <lineage>
        <taxon>Bacteria</taxon>
        <taxon>Pseudomonadati</taxon>
        <taxon>Campylobacterota</taxon>
        <taxon>Epsilonproteobacteria</taxon>
        <taxon>Campylobacterales</taxon>
        <taxon>Campylobacteraceae</taxon>
        <taxon>Campylobacter</taxon>
    </lineage>
</organism>
<evidence type="ECO:0000256" key="1">
    <source>
        <dbReference type="ARBA" id="ARBA00001561"/>
    </source>
</evidence>
<dbReference type="InterPro" id="IPR050695">
    <property type="entry name" value="N-acetylmuramoyl_amidase_3"/>
</dbReference>
<proteinExistence type="predicted"/>
<feature type="domain" description="MurNAc-LAA" evidence="6">
    <location>
        <begin position="377"/>
        <end position="532"/>
    </location>
</feature>
<protein>
    <recommendedName>
        <fullName evidence="2">N-acetylmuramoyl-L-alanine amidase</fullName>
        <ecNumber evidence="2">3.5.1.28</ecNumber>
    </recommendedName>
</protein>
<dbReference type="EC" id="3.5.1.28" evidence="2"/>
<feature type="chain" id="PRO_5043366324" description="N-acetylmuramoyl-L-alanine amidase" evidence="5">
    <location>
        <begin position="20"/>
        <end position="539"/>
    </location>
</feature>
<comment type="catalytic activity">
    <reaction evidence="1">
        <text>Hydrolyzes the link between N-acetylmuramoyl residues and L-amino acid residues in certain cell-wall glycopeptides.</text>
        <dbReference type="EC" id="3.5.1.28"/>
    </reaction>
</comment>
<evidence type="ECO:0000256" key="5">
    <source>
        <dbReference type="SAM" id="SignalP"/>
    </source>
</evidence>
<sequence>MGKIVRVLLLFILSAFAFGADFSSWFGEFDTKFYSSAKQEQLRIYHDLKGVYVHSILNDNKDLKIQTLLRLVDGSKKLGLDYKVYESELKNYENQDIISYDQTKELVKKPEKQTINKNIIPKVETSAKKIESKEQKVENEVQKSSSKENEDEVKKPLKVLKFSSDDDSFVLSLNRDMDEKEIKTFELNTKELYKRIYDINAILTTQFKKPTQKISDDIRVAQFDKDTVRVVFYSDKKQNINTKFENKNIIFFIKDGVSKKPVANLDSKSQTQKTSDKTAQKNKTQTSVAAKTAKKEDDKKSQTQNKNTIKNIPRNKTIVLDAGHGGKDAGAVGSRTLYEKNVVLKVALKAGKILKNRGYKVYYTRDKDKFIGLRNRTSFANDKMADLFISIHANAAPNSKKAPEMQGIETFFLSPTRSERSMRAANLENKSDTDEMNYFTKISFLNFLNREKIIASNKLAIDIQTNLLSSVRTNYNVSDGGVREAPFWVLVGALMPAVLIETGYITHPKEGKLLANDAYADKLAEGIANGIDDYFAKNR</sequence>
<evidence type="ECO:0000259" key="6">
    <source>
        <dbReference type="SMART" id="SM00646"/>
    </source>
</evidence>
<dbReference type="AlphaFoldDB" id="A0A5L8JQI8"/>
<name>A0A5L8JQI8_CAMFE</name>
<keyword evidence="3" id="KW-0378">Hydrolase</keyword>